<dbReference type="PANTHER" id="PTHR47595:SF1">
    <property type="entry name" value="MYB_SANT-LIKE DNA-BINDING DOMAIN-CONTAINING PROTEIN"/>
    <property type="match status" value="1"/>
</dbReference>
<evidence type="ECO:0000313" key="4">
    <source>
        <dbReference type="RefSeq" id="XP_024891600.1"/>
    </source>
</evidence>
<dbReference type="Proteomes" id="UP000504618">
    <property type="component" value="Unplaced"/>
</dbReference>
<accession>A0A6J1RFK4</accession>
<dbReference type="InterPro" id="IPR044822">
    <property type="entry name" value="Myb_DNA-bind_4"/>
</dbReference>
<dbReference type="AlphaFoldDB" id="A0A6J1RFK4"/>
<dbReference type="PANTHER" id="PTHR47595">
    <property type="entry name" value="HEAT SHOCK 70 KDA PROTEIN 14"/>
    <property type="match status" value="1"/>
</dbReference>
<name>A0A6J1RFK4_9HYME</name>
<evidence type="ECO:0000259" key="2">
    <source>
        <dbReference type="Pfam" id="PF13837"/>
    </source>
</evidence>
<evidence type="ECO:0000256" key="1">
    <source>
        <dbReference type="SAM" id="MobiDB-lite"/>
    </source>
</evidence>
<keyword evidence="3" id="KW-1185">Reference proteome</keyword>
<dbReference type="OrthoDB" id="6780173at2759"/>
<protein>
    <submittedName>
        <fullName evidence="4">Uncharacterized protein LOC112467289</fullName>
    </submittedName>
</protein>
<evidence type="ECO:0000313" key="3">
    <source>
        <dbReference type="Proteomes" id="UP000504618"/>
    </source>
</evidence>
<dbReference type="RefSeq" id="XP_024891600.1">
    <property type="nucleotide sequence ID" value="XM_025035832.1"/>
</dbReference>
<proteinExistence type="predicted"/>
<gene>
    <name evidence="4" type="primary">LOC112467289</name>
</gene>
<reference evidence="4" key="1">
    <citation type="submission" date="2025-08" db="UniProtKB">
        <authorList>
            <consortium name="RefSeq"/>
        </authorList>
    </citation>
    <scope>IDENTIFICATION</scope>
    <source>
        <tissue evidence="4">Whole body</tissue>
    </source>
</reference>
<feature type="region of interest" description="Disordered" evidence="1">
    <location>
        <begin position="110"/>
        <end position="159"/>
    </location>
</feature>
<dbReference type="Gene3D" id="1.10.10.60">
    <property type="entry name" value="Homeodomain-like"/>
    <property type="match status" value="1"/>
</dbReference>
<feature type="compositionally biased region" description="Low complexity" evidence="1">
    <location>
        <begin position="110"/>
        <end position="124"/>
    </location>
</feature>
<dbReference type="GeneID" id="112467289"/>
<feature type="compositionally biased region" description="Basic and acidic residues" evidence="1">
    <location>
        <begin position="131"/>
        <end position="159"/>
    </location>
</feature>
<feature type="domain" description="Myb/SANT-like DNA-binding" evidence="2">
    <location>
        <begin position="7"/>
        <end position="68"/>
    </location>
</feature>
<organism evidence="3 4">
    <name type="scientific">Temnothorax curvispinosus</name>
    <dbReference type="NCBI Taxonomy" id="300111"/>
    <lineage>
        <taxon>Eukaryota</taxon>
        <taxon>Metazoa</taxon>
        <taxon>Ecdysozoa</taxon>
        <taxon>Arthropoda</taxon>
        <taxon>Hexapoda</taxon>
        <taxon>Insecta</taxon>
        <taxon>Pterygota</taxon>
        <taxon>Neoptera</taxon>
        <taxon>Endopterygota</taxon>
        <taxon>Hymenoptera</taxon>
        <taxon>Apocrita</taxon>
        <taxon>Aculeata</taxon>
        <taxon>Formicoidea</taxon>
        <taxon>Formicidae</taxon>
        <taxon>Myrmicinae</taxon>
        <taxon>Temnothorax</taxon>
    </lineage>
</organism>
<dbReference type="Pfam" id="PF13837">
    <property type="entry name" value="Myb_DNA-bind_4"/>
    <property type="match status" value="1"/>
</dbReference>
<sequence>MYSGKISHKKAWEEIAEVLNNEGYIVTAKQCTTRVNTMKRTYKNVKDHNNKSGNNKRTWKYYDVMENLLGEKPYITPMSTISSTGAETHKAANTSLSIATETEVVANTSFCSSSDDQSSKSNVRVSRKRKGDATMDQKTMEENKERRHKERLQSNEKIMNKLDQLLERLSR</sequence>